<evidence type="ECO:0000256" key="5">
    <source>
        <dbReference type="ARBA" id="ARBA00022840"/>
    </source>
</evidence>
<dbReference type="EMBL" id="AHYR01000013">
    <property type="protein sequence ID" value="EOT38339.1"/>
    <property type="molecule type" value="Genomic_DNA"/>
</dbReference>
<dbReference type="STRING" id="44009.RV01_GL002363"/>
<evidence type="ECO:0000256" key="7">
    <source>
        <dbReference type="ARBA" id="ARBA00022984"/>
    </source>
</evidence>
<dbReference type="RefSeq" id="WP_016173715.1">
    <property type="nucleotide sequence ID" value="NZ_ASWK01000001.1"/>
</dbReference>
<dbReference type="GO" id="GO:0008766">
    <property type="term" value="F:UDP-N-acetylmuramoylalanyl-D-glutamyl-2,6-diaminopimelate-D-alanyl-D-alanine ligase activity"/>
    <property type="evidence" value="ECO:0007669"/>
    <property type="project" value="RHEA"/>
</dbReference>
<dbReference type="Pfam" id="PF02875">
    <property type="entry name" value="Mur_ligase_C"/>
    <property type="match status" value="1"/>
</dbReference>
<dbReference type="GO" id="GO:0005737">
    <property type="term" value="C:cytoplasm"/>
    <property type="evidence" value="ECO:0007669"/>
    <property type="project" value="UniProtKB-SubCell"/>
</dbReference>
<keyword evidence="9 10" id="KW-0961">Cell wall biogenesis/degradation</keyword>
<dbReference type="HAMAP" id="MF_02019">
    <property type="entry name" value="MurF"/>
    <property type="match status" value="1"/>
</dbReference>
<keyword evidence="4 10" id="KW-0547">Nucleotide-binding</keyword>
<dbReference type="GO" id="GO:0051301">
    <property type="term" value="P:cell division"/>
    <property type="evidence" value="ECO:0007669"/>
    <property type="project" value="UniProtKB-KW"/>
</dbReference>
<proteinExistence type="inferred from homology"/>
<dbReference type="Gene3D" id="3.90.190.20">
    <property type="entry name" value="Mur ligase, C-terminal domain"/>
    <property type="match status" value="1"/>
</dbReference>
<evidence type="ECO:0000256" key="9">
    <source>
        <dbReference type="ARBA" id="ARBA00023316"/>
    </source>
</evidence>
<comment type="pathway">
    <text evidence="10 11">Cell wall biogenesis; peptidoglycan biosynthesis.</text>
</comment>
<evidence type="ECO:0000256" key="11">
    <source>
        <dbReference type="RuleBase" id="RU004136"/>
    </source>
</evidence>
<dbReference type="HOGENOM" id="CLU_031507_1_0_9"/>
<dbReference type="InterPro" id="IPR005863">
    <property type="entry name" value="UDP-N-AcMur_synth"/>
</dbReference>
<evidence type="ECO:0000256" key="6">
    <source>
        <dbReference type="ARBA" id="ARBA00022960"/>
    </source>
</evidence>
<dbReference type="UniPathway" id="UPA00219"/>
<dbReference type="GO" id="GO:0071555">
    <property type="term" value="P:cell wall organization"/>
    <property type="evidence" value="ECO:0007669"/>
    <property type="project" value="UniProtKB-KW"/>
</dbReference>
<dbReference type="PANTHER" id="PTHR43024:SF1">
    <property type="entry name" value="UDP-N-ACETYLMURAMOYL-TRIPEPTIDE--D-ALANYL-D-ALANINE LIGASE"/>
    <property type="match status" value="1"/>
</dbReference>
<evidence type="ECO:0000256" key="2">
    <source>
        <dbReference type="ARBA" id="ARBA00022598"/>
    </source>
</evidence>
<reference evidence="15 16" key="1">
    <citation type="submission" date="2013-03" db="EMBL/GenBank/DDBJ databases">
        <title>The Genome Sequence of Enterococcus dispar ATCC_51266 (Illumina only assembly).</title>
        <authorList>
            <consortium name="The Broad Institute Genomics Platform"/>
            <consortium name="The Broad Institute Genome Sequencing Center for Infectious Disease"/>
            <person name="Earl A."/>
            <person name="Russ C."/>
            <person name="Gilmore M."/>
            <person name="Surin D."/>
            <person name="Walker B."/>
            <person name="Young S."/>
            <person name="Zeng Q."/>
            <person name="Gargeya S."/>
            <person name="Fitzgerald M."/>
            <person name="Haas B."/>
            <person name="Abouelleil A."/>
            <person name="Allen A.W."/>
            <person name="Alvarado L."/>
            <person name="Arachchi H.M."/>
            <person name="Berlin A.M."/>
            <person name="Chapman S.B."/>
            <person name="Gainer-Dewar J."/>
            <person name="Goldberg J."/>
            <person name="Griggs A."/>
            <person name="Gujja S."/>
            <person name="Hansen M."/>
            <person name="Howarth C."/>
            <person name="Imamovic A."/>
            <person name="Ireland A."/>
            <person name="Larimer J."/>
            <person name="McCowan C."/>
            <person name="Murphy C."/>
            <person name="Pearson M."/>
            <person name="Poon T.W."/>
            <person name="Priest M."/>
            <person name="Roberts A."/>
            <person name="Saif S."/>
            <person name="Shea T."/>
            <person name="Sisk P."/>
            <person name="Sykes S."/>
            <person name="Wortman J."/>
            <person name="Nusbaum C."/>
            <person name="Birren B."/>
        </authorList>
    </citation>
    <scope>NUCLEOTIDE SEQUENCE [LARGE SCALE GENOMIC DNA]</scope>
    <source>
        <strain evidence="15 16">ATCC 51266</strain>
    </source>
</reference>
<comment type="caution">
    <text evidence="15">The sequence shown here is derived from an EMBL/GenBank/DDBJ whole genome shotgun (WGS) entry which is preliminary data.</text>
</comment>
<keyword evidence="6 10" id="KW-0133">Cell shape</keyword>
<feature type="domain" description="Mur ligase C-terminal" evidence="13">
    <location>
        <begin position="310"/>
        <end position="435"/>
    </location>
</feature>
<comment type="subcellular location">
    <subcellularLocation>
        <location evidence="10 11">Cytoplasm</location>
    </subcellularLocation>
</comment>
<protein>
    <recommendedName>
        <fullName evidence="10 11">UDP-N-acetylmuramoyl-tripeptide--D-alanyl-D-alanine ligase</fullName>
        <ecNumber evidence="10 11">6.3.2.10</ecNumber>
    </recommendedName>
    <alternativeName>
        <fullName evidence="10">D-alanyl-D-alanine-adding enzyme</fullName>
    </alternativeName>
</protein>
<evidence type="ECO:0000259" key="12">
    <source>
        <dbReference type="Pfam" id="PF01225"/>
    </source>
</evidence>
<feature type="domain" description="Mur ligase central" evidence="14">
    <location>
        <begin position="106"/>
        <end position="286"/>
    </location>
</feature>
<dbReference type="EC" id="6.3.2.10" evidence="10 11"/>
<accession>S0JZM8</accession>
<sequence>MNLTIKEIAILFEQEEIKAETAISGVEFDSRNITPGGLFVPLAGERDGHDFVTAAKENGAIATFWSQDIKKAPQDMIVIFVEDVLGAFQALAQYYLQKVRPKVAAITGSNGKTTTKDMTAAVMATQFKTYKTQGNYNNNIGMPYTILHMPVDCEVLVLEMGMDHAGELTELSLLAQPDAAAITIIGEAHIENLGSREGIAIAKMEITAGLKRDGLLVIPADEPLLTPLVTDLPQKITTFGLNDGNLTATITAEDKTKTTFLIDEIEYTIPVIGGYNVNNALIAYALGKYFGVSLANIKKGLAEFQLTKNRTEWLTAKNGAQILSDVYNANPTAMGLVLDTVANLKTEGRKLAVLADMLELGPDSADMHGSMANHIDDRFNVIFLYGNEMKALFNALTQKDSQLMVYHFDKENKKELIKMIQAELKPKDTIVLKGSNGMGLTEVVAALI</sequence>
<dbReference type="InterPro" id="IPR051046">
    <property type="entry name" value="MurCDEF_CellWall_CoF430Synth"/>
</dbReference>
<dbReference type="Pfam" id="PF08245">
    <property type="entry name" value="Mur_ligase_M"/>
    <property type="match status" value="1"/>
</dbReference>
<comment type="function">
    <text evidence="10 11">Involved in cell wall formation. Catalyzes the final step in the synthesis of UDP-N-acetylmuramoyl-pentapeptide, the precursor of murein.</text>
</comment>
<evidence type="ECO:0000259" key="14">
    <source>
        <dbReference type="Pfam" id="PF08245"/>
    </source>
</evidence>
<dbReference type="InterPro" id="IPR000713">
    <property type="entry name" value="Mur_ligase_N"/>
</dbReference>
<evidence type="ECO:0000313" key="15">
    <source>
        <dbReference type="EMBL" id="EOT38339.1"/>
    </source>
</evidence>
<dbReference type="Gene3D" id="3.40.1190.10">
    <property type="entry name" value="Mur-like, catalytic domain"/>
    <property type="match status" value="1"/>
</dbReference>
<dbReference type="InterPro" id="IPR036565">
    <property type="entry name" value="Mur-like_cat_sf"/>
</dbReference>
<keyword evidence="7 10" id="KW-0573">Peptidoglycan synthesis</keyword>
<dbReference type="PANTHER" id="PTHR43024">
    <property type="entry name" value="UDP-N-ACETYLMURAMOYL-TRIPEPTIDE--D-ALANYL-D-ALANINE LIGASE"/>
    <property type="match status" value="1"/>
</dbReference>
<keyword evidence="8 10" id="KW-0131">Cell cycle</keyword>
<organism evidence="15 16">
    <name type="scientific">Enterococcus dispar ATCC 51266</name>
    <dbReference type="NCBI Taxonomy" id="1139219"/>
    <lineage>
        <taxon>Bacteria</taxon>
        <taxon>Bacillati</taxon>
        <taxon>Bacillota</taxon>
        <taxon>Bacilli</taxon>
        <taxon>Lactobacillales</taxon>
        <taxon>Enterococcaceae</taxon>
        <taxon>Enterococcus</taxon>
    </lineage>
</organism>
<evidence type="ECO:0000256" key="8">
    <source>
        <dbReference type="ARBA" id="ARBA00023306"/>
    </source>
</evidence>
<comment type="catalytic activity">
    <reaction evidence="10">
        <text>UDP-N-acetyl-alpha-D-muramoyl-L-alanyl-gamma-D-glutamyl-L-lysine + D-alanyl-D-alanine + ATP = UDP-N-acetyl-alpha-D-muramoyl-L-alanyl-gamma-D-glutamyl-L-lysyl-D-alanyl-D-alanine + ADP + phosphate + H(+)</text>
        <dbReference type="Rhea" id="RHEA:16085"/>
        <dbReference type="ChEBI" id="CHEBI:15378"/>
        <dbReference type="ChEBI" id="CHEBI:30616"/>
        <dbReference type="ChEBI" id="CHEBI:43474"/>
        <dbReference type="ChEBI" id="CHEBI:57822"/>
        <dbReference type="ChEBI" id="CHEBI:70758"/>
        <dbReference type="ChEBI" id="CHEBI:83903"/>
        <dbReference type="ChEBI" id="CHEBI:456216"/>
        <dbReference type="EC" id="6.3.2.10"/>
    </reaction>
</comment>
<evidence type="ECO:0000256" key="3">
    <source>
        <dbReference type="ARBA" id="ARBA00022618"/>
    </source>
</evidence>
<evidence type="ECO:0000256" key="4">
    <source>
        <dbReference type="ARBA" id="ARBA00022741"/>
    </source>
</evidence>
<dbReference type="NCBIfam" id="TIGR01143">
    <property type="entry name" value="murF"/>
    <property type="match status" value="1"/>
</dbReference>
<dbReference type="eggNOG" id="COG0770">
    <property type="taxonomic scope" value="Bacteria"/>
</dbReference>
<dbReference type="GO" id="GO:0047480">
    <property type="term" value="F:UDP-N-acetylmuramoyl-tripeptide-D-alanyl-D-alanine ligase activity"/>
    <property type="evidence" value="ECO:0007669"/>
    <property type="project" value="UniProtKB-UniRule"/>
</dbReference>
<comment type="similarity">
    <text evidence="10">Belongs to the MurCDEF family. MurF subfamily.</text>
</comment>
<dbReference type="GO" id="GO:0005524">
    <property type="term" value="F:ATP binding"/>
    <property type="evidence" value="ECO:0007669"/>
    <property type="project" value="UniProtKB-UniRule"/>
</dbReference>
<dbReference type="Proteomes" id="UP000014127">
    <property type="component" value="Unassembled WGS sequence"/>
</dbReference>
<keyword evidence="2 10" id="KW-0436">Ligase</keyword>
<dbReference type="Gene3D" id="3.40.1390.10">
    <property type="entry name" value="MurE/MurF, N-terminal domain"/>
    <property type="match status" value="1"/>
</dbReference>
<evidence type="ECO:0000259" key="13">
    <source>
        <dbReference type="Pfam" id="PF02875"/>
    </source>
</evidence>
<name>S0JZM8_9ENTE</name>
<keyword evidence="16" id="KW-1185">Reference proteome</keyword>
<dbReference type="SUPFAM" id="SSF53244">
    <property type="entry name" value="MurD-like peptide ligases, peptide-binding domain"/>
    <property type="match status" value="1"/>
</dbReference>
<evidence type="ECO:0000256" key="10">
    <source>
        <dbReference type="HAMAP-Rule" id="MF_02019"/>
    </source>
</evidence>
<dbReference type="GO" id="GO:0009252">
    <property type="term" value="P:peptidoglycan biosynthetic process"/>
    <property type="evidence" value="ECO:0007669"/>
    <property type="project" value="UniProtKB-UniRule"/>
</dbReference>
<dbReference type="GO" id="GO:0008360">
    <property type="term" value="P:regulation of cell shape"/>
    <property type="evidence" value="ECO:0007669"/>
    <property type="project" value="UniProtKB-KW"/>
</dbReference>
<dbReference type="PATRIC" id="fig|1139219.3.peg.2552"/>
<keyword evidence="1 10" id="KW-0963">Cytoplasm</keyword>
<dbReference type="InterPro" id="IPR035911">
    <property type="entry name" value="MurE/MurF_N"/>
</dbReference>
<dbReference type="InterPro" id="IPR004101">
    <property type="entry name" value="Mur_ligase_C"/>
</dbReference>
<keyword evidence="5 10" id="KW-0067">ATP-binding</keyword>
<evidence type="ECO:0000313" key="16">
    <source>
        <dbReference type="Proteomes" id="UP000014127"/>
    </source>
</evidence>
<dbReference type="InterPro" id="IPR036615">
    <property type="entry name" value="Mur_ligase_C_dom_sf"/>
</dbReference>
<dbReference type="Pfam" id="PF01225">
    <property type="entry name" value="Mur_ligase"/>
    <property type="match status" value="1"/>
</dbReference>
<dbReference type="AlphaFoldDB" id="S0JZM8"/>
<dbReference type="OrthoDB" id="9801978at2"/>
<dbReference type="InterPro" id="IPR013221">
    <property type="entry name" value="Mur_ligase_cen"/>
</dbReference>
<dbReference type="SUPFAM" id="SSF53623">
    <property type="entry name" value="MurD-like peptide ligases, catalytic domain"/>
    <property type="match status" value="1"/>
</dbReference>
<keyword evidence="3 10" id="KW-0132">Cell division</keyword>
<comment type="catalytic activity">
    <reaction evidence="11">
        <text>D-alanyl-D-alanine + UDP-N-acetyl-alpha-D-muramoyl-L-alanyl-gamma-D-glutamyl-meso-2,6-diaminopimelate + ATP = UDP-N-acetyl-alpha-D-muramoyl-L-alanyl-gamma-D-glutamyl-meso-2,6-diaminopimeloyl-D-alanyl-D-alanine + ADP + phosphate + H(+)</text>
        <dbReference type="Rhea" id="RHEA:28374"/>
        <dbReference type="ChEBI" id="CHEBI:15378"/>
        <dbReference type="ChEBI" id="CHEBI:30616"/>
        <dbReference type="ChEBI" id="CHEBI:43474"/>
        <dbReference type="ChEBI" id="CHEBI:57822"/>
        <dbReference type="ChEBI" id="CHEBI:61386"/>
        <dbReference type="ChEBI" id="CHEBI:83905"/>
        <dbReference type="ChEBI" id="CHEBI:456216"/>
        <dbReference type="EC" id="6.3.2.10"/>
    </reaction>
</comment>
<gene>
    <name evidence="10" type="primary">murF</name>
    <name evidence="15" type="ORF">OMK_02607</name>
</gene>
<evidence type="ECO:0000256" key="1">
    <source>
        <dbReference type="ARBA" id="ARBA00022490"/>
    </source>
</evidence>
<feature type="binding site" evidence="10">
    <location>
        <begin position="108"/>
        <end position="114"/>
    </location>
    <ligand>
        <name>ATP</name>
        <dbReference type="ChEBI" id="CHEBI:30616"/>
    </ligand>
</feature>
<feature type="domain" description="Mur ligase N-terminal catalytic" evidence="12">
    <location>
        <begin position="23"/>
        <end position="69"/>
    </location>
</feature>
<dbReference type="SUPFAM" id="SSF63418">
    <property type="entry name" value="MurE/MurF N-terminal domain"/>
    <property type="match status" value="1"/>
</dbReference>